<name>A0A9Q9RCK7_FUSFU</name>
<protein>
    <recommendedName>
        <fullName evidence="2">Heterokaryon incompatibility domain-containing protein</fullName>
    </recommendedName>
</protein>
<keyword evidence="1" id="KW-0812">Transmembrane</keyword>
<dbReference type="InterPro" id="IPR010730">
    <property type="entry name" value="HET"/>
</dbReference>
<keyword evidence="1" id="KW-0472">Membrane</keyword>
<dbReference type="EMBL" id="CABFJX010000046">
    <property type="protein sequence ID" value="VTT60500.1"/>
    <property type="molecule type" value="Genomic_DNA"/>
</dbReference>
<feature type="domain" description="Heterokaryon incompatibility" evidence="2">
    <location>
        <begin position="190"/>
        <end position="349"/>
    </location>
</feature>
<evidence type="ECO:0000256" key="1">
    <source>
        <dbReference type="SAM" id="Phobius"/>
    </source>
</evidence>
<keyword evidence="1" id="KW-1133">Transmembrane helix</keyword>
<feature type="transmembrane region" description="Helical" evidence="1">
    <location>
        <begin position="97"/>
        <end position="115"/>
    </location>
</feature>
<accession>A0A9Q9RCK7</accession>
<dbReference type="AlphaFoldDB" id="A0A9Q9RCK7"/>
<organism evidence="3 4">
    <name type="scientific">Fusarium fujikuroi</name>
    <name type="common">Bakanae and foot rot disease fungus</name>
    <name type="synonym">Gibberella fujikuroi</name>
    <dbReference type="NCBI Taxonomy" id="5127"/>
    <lineage>
        <taxon>Eukaryota</taxon>
        <taxon>Fungi</taxon>
        <taxon>Dikarya</taxon>
        <taxon>Ascomycota</taxon>
        <taxon>Pezizomycotina</taxon>
        <taxon>Sordariomycetes</taxon>
        <taxon>Hypocreomycetidae</taxon>
        <taxon>Hypocreales</taxon>
        <taxon>Nectriaceae</taxon>
        <taxon>Fusarium</taxon>
        <taxon>Fusarium fujikuroi species complex</taxon>
    </lineage>
</organism>
<comment type="caution">
    <text evidence="3">The sequence shown here is derived from an EMBL/GenBank/DDBJ whole genome shotgun (WGS) entry which is preliminary data.</text>
</comment>
<gene>
    <name evidence="3" type="ORF">C2S_4144</name>
</gene>
<sequence>MSDTKRWIHVFLHKKNNTSNTEANLLKLREVSDWSWYYELHEGGCVLQMKARIPGAIDDSLVDAVKLLRKLGASGEWILSHHVNNTRRPISTAGRTVWILVGVLAWGQVCISYVYEPLRDNGAFTNLAQSTIFRVIPAKLARPAGRVQDKMYQPITGDREIRLLILEPGAREDVLECELVNAELSWRTRFEALSYAWGDDTTKHELKCSGHNIGVMANLHDALLDLRLPTQRRVLWIDALCINQADNDEKSKQIRLMHEIYSQAQEVLIYLGRSDVSVHGAIESMRWLDWKLMPLYVRQFLLSSNIGMASFFVERWVKMKPINHQDFSWDPIINLLRRPWFQRTWVIQEAVIPKHAKVICGGQSIAWAKVLRIVDAIRYYQSSVKRVPGYHLIYETISSVDLMRSARDNRHPKIYILGQRWYRPLLTGRPMEEQEDSKLLDLILMSRKYKCTHPHDKIFGMLGVTAEDTSSKFLEPNYEISEFDAYRNFVLWEIRHNKSLRVLGTSSQKSSRQRTSPSWVPDFNRLDSITGLTGSPFRGSEVDASAGMPMEVRESNDSTTLHIRGCIVDTIHTVGKKSFTDRSTRLSKRQRSDEQLSVYDQLQVNRGMIEEARDIWLEATKGLARGLGPGPGDRIFDTNVIDGRPLPDRSISPGWEPFLRVLFGDASVGSKSSMFIKEITTSFLRLTLVEDQLPEEYTKSEEVFAIKALGYFAAIARSRRFARTDMGLAAYVPMRARRGDLVVVLYGSKVPFVVREKGDGRYCLVGECYMDGIMRGEGIRFAEYENRDIELTLV</sequence>
<dbReference type="PANTHER" id="PTHR24148">
    <property type="entry name" value="ANKYRIN REPEAT DOMAIN-CONTAINING PROTEIN 39 HOMOLOG-RELATED"/>
    <property type="match status" value="1"/>
</dbReference>
<evidence type="ECO:0000313" key="3">
    <source>
        <dbReference type="EMBL" id="VTT60500.1"/>
    </source>
</evidence>
<evidence type="ECO:0000259" key="2">
    <source>
        <dbReference type="Pfam" id="PF06985"/>
    </source>
</evidence>
<dbReference type="Proteomes" id="UP000760494">
    <property type="component" value="Unassembled WGS sequence"/>
</dbReference>
<dbReference type="PANTHER" id="PTHR24148:SF64">
    <property type="entry name" value="HETEROKARYON INCOMPATIBILITY DOMAIN-CONTAINING PROTEIN"/>
    <property type="match status" value="1"/>
</dbReference>
<reference evidence="3" key="1">
    <citation type="submission" date="2019-05" db="EMBL/GenBank/DDBJ databases">
        <authorList>
            <person name="Piombo E."/>
        </authorList>
    </citation>
    <scope>NUCLEOTIDE SEQUENCE</scope>
    <source>
        <strain evidence="3">C2S</strain>
    </source>
</reference>
<dbReference type="Pfam" id="PF06985">
    <property type="entry name" value="HET"/>
    <property type="match status" value="1"/>
</dbReference>
<dbReference type="Pfam" id="PF26639">
    <property type="entry name" value="Het-6_barrel"/>
    <property type="match status" value="1"/>
</dbReference>
<proteinExistence type="predicted"/>
<dbReference type="InterPro" id="IPR052895">
    <property type="entry name" value="HetReg/Transcr_Mod"/>
</dbReference>
<evidence type="ECO:0000313" key="4">
    <source>
        <dbReference type="Proteomes" id="UP000760494"/>
    </source>
</evidence>